<gene>
    <name evidence="1" type="ORF">HNP82_001646</name>
</gene>
<keyword evidence="2" id="KW-1185">Reference proteome</keyword>
<evidence type="ECO:0000313" key="1">
    <source>
        <dbReference type="EMBL" id="MBB5264519.1"/>
    </source>
</evidence>
<dbReference type="RefSeq" id="WP_183773153.1">
    <property type="nucleotide sequence ID" value="NZ_CAWVEG010000087.1"/>
</dbReference>
<evidence type="ECO:0008006" key="3">
    <source>
        <dbReference type="Google" id="ProtNLM"/>
    </source>
</evidence>
<protein>
    <recommendedName>
        <fullName evidence="3">DUF1292 domain-containing protein</fullName>
    </recommendedName>
</protein>
<reference evidence="1 2" key="1">
    <citation type="submission" date="2020-08" db="EMBL/GenBank/DDBJ databases">
        <title>Genomic Encyclopedia of Type Strains, Phase IV (KMG-IV): sequencing the most valuable type-strain genomes for metagenomic binning, comparative biology and taxonomic classification.</title>
        <authorList>
            <person name="Goeker M."/>
        </authorList>
    </citation>
    <scope>NUCLEOTIDE SEQUENCE [LARGE SCALE GENOMIC DNA]</scope>
    <source>
        <strain evidence="1 2">DSM 106146</strain>
    </source>
</reference>
<organism evidence="1 2">
    <name type="scientific">Catenibacillus scindens</name>
    <dbReference type="NCBI Taxonomy" id="673271"/>
    <lineage>
        <taxon>Bacteria</taxon>
        <taxon>Bacillati</taxon>
        <taxon>Bacillota</taxon>
        <taxon>Clostridia</taxon>
        <taxon>Lachnospirales</taxon>
        <taxon>Lachnospiraceae</taxon>
        <taxon>Catenibacillus</taxon>
    </lineage>
</organism>
<evidence type="ECO:0000313" key="2">
    <source>
        <dbReference type="Proteomes" id="UP000543642"/>
    </source>
</evidence>
<proteinExistence type="predicted"/>
<comment type="caution">
    <text evidence="1">The sequence shown here is derived from an EMBL/GenBank/DDBJ whole genome shotgun (WGS) entry which is preliminary data.</text>
</comment>
<accession>A0A7W8M532</accession>
<sequence length="92" mass="10500">MSSQGKIEFTLTDTGEKEEFYIIEQTRINNINYILVADSMEDEAEALILKETSSGKDGEESFYEIVSDDEEMDAISRVFAQMVDDMDIELEV</sequence>
<dbReference type="AlphaFoldDB" id="A0A7W8M532"/>
<dbReference type="Proteomes" id="UP000543642">
    <property type="component" value="Unassembled WGS sequence"/>
</dbReference>
<name>A0A7W8M532_9FIRM</name>
<dbReference type="Pfam" id="PF06949">
    <property type="entry name" value="DUF1292"/>
    <property type="match status" value="1"/>
</dbReference>
<dbReference type="EMBL" id="JACHFW010000005">
    <property type="protein sequence ID" value="MBB5264519.1"/>
    <property type="molecule type" value="Genomic_DNA"/>
</dbReference>
<dbReference type="InterPro" id="IPR009711">
    <property type="entry name" value="UPF0473"/>
</dbReference>